<feature type="region of interest" description="Disordered" evidence="1">
    <location>
        <begin position="36"/>
        <end position="92"/>
    </location>
</feature>
<feature type="compositionally biased region" description="Basic residues" evidence="1">
    <location>
        <begin position="76"/>
        <end position="88"/>
    </location>
</feature>
<evidence type="ECO:0000313" key="3">
    <source>
        <dbReference type="Proteomes" id="UP001168821"/>
    </source>
</evidence>
<gene>
    <name evidence="2" type="ORF">Zmor_021847</name>
</gene>
<evidence type="ECO:0000313" key="2">
    <source>
        <dbReference type="EMBL" id="KAJ3650139.1"/>
    </source>
</evidence>
<proteinExistence type="predicted"/>
<name>A0AA38MBC4_9CUCU</name>
<organism evidence="2 3">
    <name type="scientific">Zophobas morio</name>
    <dbReference type="NCBI Taxonomy" id="2755281"/>
    <lineage>
        <taxon>Eukaryota</taxon>
        <taxon>Metazoa</taxon>
        <taxon>Ecdysozoa</taxon>
        <taxon>Arthropoda</taxon>
        <taxon>Hexapoda</taxon>
        <taxon>Insecta</taxon>
        <taxon>Pterygota</taxon>
        <taxon>Neoptera</taxon>
        <taxon>Endopterygota</taxon>
        <taxon>Coleoptera</taxon>
        <taxon>Polyphaga</taxon>
        <taxon>Cucujiformia</taxon>
        <taxon>Tenebrionidae</taxon>
        <taxon>Zophobas</taxon>
    </lineage>
</organism>
<sequence>MTSDIFNKIDELQVKLSYLIHENQFRSKNDLYEATENDDTLSSEDEEQDFLSSSSEKSGYKSAKKDDNEKNSQEYKRKRRKLRSKSFKLRQSGNRSIRGRNKFVVSNRIGNEDNPAKFGAALKRAWVHVRRVKIAPTDEDISSFFQRKYFEKHVDLESLPQRPSVRSMAFKVGTNPKLLSVFFFNYVTSGF</sequence>
<protein>
    <submittedName>
        <fullName evidence="2">Uncharacterized protein</fullName>
    </submittedName>
</protein>
<keyword evidence="3" id="KW-1185">Reference proteome</keyword>
<evidence type="ECO:0000256" key="1">
    <source>
        <dbReference type="SAM" id="MobiDB-lite"/>
    </source>
</evidence>
<feature type="compositionally biased region" description="Low complexity" evidence="1">
    <location>
        <begin position="52"/>
        <end position="61"/>
    </location>
</feature>
<reference evidence="2" key="1">
    <citation type="journal article" date="2023" name="G3 (Bethesda)">
        <title>Whole genome assemblies of Zophobas morio and Tenebrio molitor.</title>
        <authorList>
            <person name="Kaur S."/>
            <person name="Stinson S.A."/>
            <person name="diCenzo G.C."/>
        </authorList>
    </citation>
    <scope>NUCLEOTIDE SEQUENCE</scope>
    <source>
        <strain evidence="2">QUZm001</strain>
    </source>
</reference>
<dbReference type="Proteomes" id="UP001168821">
    <property type="component" value="Unassembled WGS sequence"/>
</dbReference>
<feature type="compositionally biased region" description="Basic and acidic residues" evidence="1">
    <location>
        <begin position="63"/>
        <end position="75"/>
    </location>
</feature>
<dbReference type="AlphaFoldDB" id="A0AA38MBC4"/>
<comment type="caution">
    <text evidence="2">The sequence shown here is derived from an EMBL/GenBank/DDBJ whole genome shotgun (WGS) entry which is preliminary data.</text>
</comment>
<dbReference type="EMBL" id="JALNTZ010000006">
    <property type="protein sequence ID" value="KAJ3650139.1"/>
    <property type="molecule type" value="Genomic_DNA"/>
</dbReference>
<feature type="compositionally biased region" description="Acidic residues" evidence="1">
    <location>
        <begin position="36"/>
        <end position="49"/>
    </location>
</feature>
<accession>A0AA38MBC4</accession>